<evidence type="ECO:0000259" key="3">
    <source>
        <dbReference type="PROSITE" id="PS50882"/>
    </source>
</evidence>
<reference evidence="4 5" key="1">
    <citation type="submission" date="2012-08" db="EMBL/GenBank/DDBJ databases">
        <title>Oryza genome evolution.</title>
        <authorList>
            <person name="Wing R.A."/>
        </authorList>
    </citation>
    <scope>NUCLEOTIDE SEQUENCE</scope>
</reference>
<reference evidence="5" key="2">
    <citation type="submission" date="2013-12" db="EMBL/GenBank/DDBJ databases">
        <authorList>
            <person name="Yu Y."/>
            <person name="Lee S."/>
            <person name="de Baynast K."/>
            <person name="Wissotski M."/>
            <person name="Liu L."/>
            <person name="Talag J."/>
            <person name="Goicoechea J."/>
            <person name="Angelova A."/>
            <person name="Jetty R."/>
            <person name="Kudrna D."/>
            <person name="Golser W."/>
            <person name="Rivera L."/>
            <person name="Zhang J."/>
            <person name="Wing R."/>
        </authorList>
    </citation>
    <scope>NUCLEOTIDE SEQUENCE</scope>
</reference>
<dbReference type="CDD" id="cd21134">
    <property type="entry name" value="YTH"/>
    <property type="match status" value="1"/>
</dbReference>
<feature type="region of interest" description="Disordered" evidence="2">
    <location>
        <begin position="388"/>
        <end position="407"/>
    </location>
</feature>
<dbReference type="Gramene" id="LPERR04G00710.2">
    <property type="protein sequence ID" value="LPERR04G00710.2"/>
    <property type="gene ID" value="LPERR04G00710"/>
</dbReference>
<feature type="compositionally biased region" description="Polar residues" evidence="2">
    <location>
        <begin position="11"/>
        <end position="27"/>
    </location>
</feature>
<dbReference type="GO" id="GO:1990247">
    <property type="term" value="F:N6-methyladenosine-containing RNA reader activity"/>
    <property type="evidence" value="ECO:0007669"/>
    <property type="project" value="UniProtKB-UniRule"/>
</dbReference>
<evidence type="ECO:0000256" key="2">
    <source>
        <dbReference type="SAM" id="MobiDB-lite"/>
    </source>
</evidence>
<name>A0A0D9W1Y4_9ORYZ</name>
<dbReference type="PANTHER" id="PTHR12357:SF95">
    <property type="entry name" value="YTH DOMAIN-CONTAINING FAMILY PROTEIN"/>
    <property type="match status" value="1"/>
</dbReference>
<dbReference type="PANTHER" id="PTHR12357">
    <property type="entry name" value="YTH YT521-B HOMOLOGY DOMAIN-CONTAINING"/>
    <property type="match status" value="1"/>
</dbReference>
<dbReference type="eggNOG" id="KOG1901">
    <property type="taxonomic scope" value="Eukaryota"/>
</dbReference>
<dbReference type="STRING" id="77586.A0A0D9W1Y4"/>
<feature type="region of interest" description="Disordered" evidence="2">
    <location>
        <begin position="1"/>
        <end position="47"/>
    </location>
</feature>
<reference evidence="4" key="3">
    <citation type="submission" date="2015-04" db="UniProtKB">
        <authorList>
            <consortium name="EnsemblPlants"/>
        </authorList>
    </citation>
    <scope>IDENTIFICATION</scope>
</reference>
<accession>A0A0D9W1Y4</accession>
<dbReference type="GO" id="GO:0061157">
    <property type="term" value="P:mRNA destabilization"/>
    <property type="evidence" value="ECO:0007669"/>
    <property type="project" value="TreeGrafter"/>
</dbReference>
<feature type="region of interest" description="Disordered" evidence="2">
    <location>
        <begin position="249"/>
        <end position="286"/>
    </location>
</feature>
<feature type="compositionally biased region" description="Polar residues" evidence="2">
    <location>
        <begin position="388"/>
        <end position="398"/>
    </location>
</feature>
<feature type="region of interest" description="Disordered" evidence="2">
    <location>
        <begin position="81"/>
        <end position="103"/>
    </location>
</feature>
<dbReference type="Gene3D" id="3.10.590.10">
    <property type="entry name" value="ph1033 like domains"/>
    <property type="match status" value="1"/>
</dbReference>
<dbReference type="Pfam" id="PF04146">
    <property type="entry name" value="YTH"/>
    <property type="match status" value="1"/>
</dbReference>
<feature type="region of interest" description="Disordered" evidence="2">
    <location>
        <begin position="301"/>
        <end position="334"/>
    </location>
</feature>
<dbReference type="PROSITE" id="PS50882">
    <property type="entry name" value="YTH"/>
    <property type="match status" value="1"/>
</dbReference>
<dbReference type="GO" id="GO:0005737">
    <property type="term" value="C:cytoplasm"/>
    <property type="evidence" value="ECO:0007669"/>
    <property type="project" value="TreeGrafter"/>
</dbReference>
<dbReference type="AlphaFoldDB" id="A0A0D9W1Y4"/>
<dbReference type="SMR" id="A0A0D9W1Y4"/>
<keyword evidence="1" id="KW-0694">RNA-binding</keyword>
<feature type="domain" description="YTH" evidence="3">
    <location>
        <begin position="463"/>
        <end position="604"/>
    </location>
</feature>
<sequence>MKEAFDPPVSILTTPHTDNDSSSFMRNNNRKDAVAGHDSTSSYQPWDSMKCKEDTRYMSLAIEDVSNLALDYQAQSSESNYAISHGSNTDSKEEISPGSGYNRKQSCFSSSNCSWESSSEVESVPSTPDTSRNVVGKMRIRSKMFEPRLDHIASYPSASPDTRRLYAAEGKADSILDYHSEHSFRRSNQSTVFSNCDGQYTKHYSEIIDIPRRANCMDETAWSSSQWYCDNWGTSLPRGLQYGDEIPSLSSENYGAKRPSLSSRQSYGDEIPSLSRNCNSRSSRQSYGDVIPSLSRHCNSLSSRQSYGDEIPSLSRHFNAPSGRQNYGDEIPSLSRHQCYQDRIPLHRRQWCHPQAHPQRSYQRGASHGNCDSGDNFLSSVASNQRVKMATSKHTVTGSDHHRTINKDNALRNSDNTLEQVRGPRANKLENALTSKTEKDIVSPLVRRDQFNRQNFIVQYEQAKFFMIKSFSEDDIHKAIKYNVWASTPRGNNKLDAAFREAQILKKEKDKECPVFLFFSVNSSGQFVGLAEILGPVDFKKTMDFWKQDMWNGFFPVTWHIIKDIPNRLFKHITLENNDNRPVTFSRDTQEIGLPQGLEMLKIFKDYQQKTSLLDDFNFYEEKERARCAKKGNNAESTHESRLLFFGTGARLSDDFKSVENLKASMQSTNLYET</sequence>
<dbReference type="Proteomes" id="UP000032180">
    <property type="component" value="Chromosome 4"/>
</dbReference>
<comment type="similarity">
    <text evidence="1">Belongs to the YTHDF family.</text>
</comment>
<dbReference type="InterPro" id="IPR045168">
    <property type="entry name" value="YTH_prot"/>
</dbReference>
<organism evidence="4 5">
    <name type="scientific">Leersia perrieri</name>
    <dbReference type="NCBI Taxonomy" id="77586"/>
    <lineage>
        <taxon>Eukaryota</taxon>
        <taxon>Viridiplantae</taxon>
        <taxon>Streptophyta</taxon>
        <taxon>Embryophyta</taxon>
        <taxon>Tracheophyta</taxon>
        <taxon>Spermatophyta</taxon>
        <taxon>Magnoliopsida</taxon>
        <taxon>Liliopsida</taxon>
        <taxon>Poales</taxon>
        <taxon>Poaceae</taxon>
        <taxon>BOP clade</taxon>
        <taxon>Oryzoideae</taxon>
        <taxon>Oryzeae</taxon>
        <taxon>Oryzinae</taxon>
        <taxon>Leersia</taxon>
    </lineage>
</organism>
<keyword evidence="5" id="KW-1185">Reference proteome</keyword>
<comment type="function">
    <text evidence="1">Specifically recognizes and binds N6-methyladenosine (m6A)-containing RNAs, and regulates mRNA stability. M6A is a modification present at internal sites of mRNAs and some non-coding RNAs and plays a role in mRNA stability and processing.</text>
</comment>
<evidence type="ECO:0000313" key="4">
    <source>
        <dbReference type="EnsemblPlants" id="LPERR04G00710.2"/>
    </source>
</evidence>
<dbReference type="InterPro" id="IPR007275">
    <property type="entry name" value="YTH_domain"/>
</dbReference>
<evidence type="ECO:0000313" key="5">
    <source>
        <dbReference type="Proteomes" id="UP000032180"/>
    </source>
</evidence>
<dbReference type="EnsemblPlants" id="LPERR04G00710.2">
    <property type="protein sequence ID" value="LPERR04G00710.2"/>
    <property type="gene ID" value="LPERR04G00710"/>
</dbReference>
<proteinExistence type="inferred from homology"/>
<dbReference type="GO" id="GO:0003729">
    <property type="term" value="F:mRNA binding"/>
    <property type="evidence" value="ECO:0007669"/>
    <property type="project" value="UniProtKB-UniRule"/>
</dbReference>
<protein>
    <recommendedName>
        <fullName evidence="1">YTH domain-containing family protein</fullName>
    </recommendedName>
</protein>
<feature type="compositionally biased region" description="Low complexity" evidence="2">
    <location>
        <begin position="273"/>
        <end position="286"/>
    </location>
</feature>
<evidence type="ECO:0000256" key="1">
    <source>
        <dbReference type="RuleBase" id="RU369095"/>
    </source>
</evidence>